<keyword evidence="5" id="KW-1185">Reference proteome</keyword>
<dbReference type="SUPFAM" id="SSF48452">
    <property type="entry name" value="TPR-like"/>
    <property type="match status" value="1"/>
</dbReference>
<accession>A0ABX0HRE9</accession>
<evidence type="ECO:0000256" key="3">
    <source>
        <dbReference type="SAM" id="SignalP"/>
    </source>
</evidence>
<sequence>MDICLRQLSHINPWSAMRRSLFALVLFSVGVASAQPADCRHGLEALQANRPAEAIDPLSQCLKQQLPARARAFVLQARANAYADMKEWALAAEDQRQSTFEEKPKDAWPHIMLGAYLREAGRLDESLEALRAAMQFDEDGPGSGPGMAVHYHTARTLHEMGRYSDAIEAMTSGIPKQPDYGYALYQRALSYEALGDRVQAKRDFFRAAELVPKEGYEPKVAAKLIEYGFPVKVNPE</sequence>
<dbReference type="Gene3D" id="1.25.40.10">
    <property type="entry name" value="Tetratricopeptide repeat domain"/>
    <property type="match status" value="2"/>
</dbReference>
<proteinExistence type="predicted"/>
<dbReference type="PANTHER" id="PTHR44858">
    <property type="entry name" value="TETRATRICOPEPTIDE REPEAT PROTEIN 6"/>
    <property type="match status" value="1"/>
</dbReference>
<gene>
    <name evidence="4" type="ORF">G7087_00625</name>
</gene>
<evidence type="ECO:0000256" key="1">
    <source>
        <dbReference type="ARBA" id="ARBA00022737"/>
    </source>
</evidence>
<keyword evidence="1" id="KW-0677">Repeat</keyword>
<organism evidence="4 5">
    <name type="scientific">Rubrivivax benzoatilyticus</name>
    <dbReference type="NCBI Taxonomy" id="316997"/>
    <lineage>
        <taxon>Bacteria</taxon>
        <taxon>Pseudomonadati</taxon>
        <taxon>Pseudomonadota</taxon>
        <taxon>Betaproteobacteria</taxon>
        <taxon>Burkholderiales</taxon>
        <taxon>Sphaerotilaceae</taxon>
        <taxon>Rubrivivax</taxon>
    </lineage>
</organism>
<feature type="signal peptide" evidence="3">
    <location>
        <begin position="1"/>
        <end position="34"/>
    </location>
</feature>
<reference evidence="4 5" key="1">
    <citation type="submission" date="2020-03" db="EMBL/GenBank/DDBJ databases">
        <title>Rubrivivax benzoatilyticus JA2 (sequenced after 10 years sub-culturing).</title>
        <authorList>
            <person name="Gupta D."/>
            <person name="Chintalapati S."/>
            <person name="Chintalapati V.R."/>
        </authorList>
    </citation>
    <scope>NUCLEOTIDE SEQUENCE [LARGE SCALE GENOMIC DNA]</scope>
    <source>
        <strain evidence="4 5">JA2-Mal</strain>
    </source>
</reference>
<evidence type="ECO:0000313" key="4">
    <source>
        <dbReference type="EMBL" id="NHK96871.1"/>
    </source>
</evidence>
<comment type="caution">
    <text evidence="4">The sequence shown here is derived from an EMBL/GenBank/DDBJ whole genome shotgun (WGS) entry which is preliminary data.</text>
</comment>
<protein>
    <recommendedName>
        <fullName evidence="6">Tetratricopeptide repeat protein</fullName>
    </recommendedName>
</protein>
<dbReference type="PANTHER" id="PTHR44858:SF1">
    <property type="entry name" value="UDP-N-ACETYLGLUCOSAMINE--PEPTIDE N-ACETYLGLUCOSAMINYLTRANSFERASE SPINDLY-RELATED"/>
    <property type="match status" value="1"/>
</dbReference>
<dbReference type="InterPro" id="IPR050498">
    <property type="entry name" value="Ycf3"/>
</dbReference>
<dbReference type="RefSeq" id="WP_138938905.1">
    <property type="nucleotide sequence ID" value="NZ_JAAOCD010000001.1"/>
</dbReference>
<name>A0ABX0HRE9_9BURK</name>
<dbReference type="Proteomes" id="UP000802098">
    <property type="component" value="Unassembled WGS sequence"/>
</dbReference>
<dbReference type="SMART" id="SM00028">
    <property type="entry name" value="TPR"/>
    <property type="match status" value="3"/>
</dbReference>
<dbReference type="InterPro" id="IPR011990">
    <property type="entry name" value="TPR-like_helical_dom_sf"/>
</dbReference>
<evidence type="ECO:0000256" key="2">
    <source>
        <dbReference type="ARBA" id="ARBA00022803"/>
    </source>
</evidence>
<keyword evidence="2" id="KW-0802">TPR repeat</keyword>
<evidence type="ECO:0008006" key="6">
    <source>
        <dbReference type="Google" id="ProtNLM"/>
    </source>
</evidence>
<evidence type="ECO:0000313" key="5">
    <source>
        <dbReference type="Proteomes" id="UP000802098"/>
    </source>
</evidence>
<dbReference type="InterPro" id="IPR019734">
    <property type="entry name" value="TPR_rpt"/>
</dbReference>
<dbReference type="EMBL" id="JAAOCD010000001">
    <property type="protein sequence ID" value="NHK96871.1"/>
    <property type="molecule type" value="Genomic_DNA"/>
</dbReference>
<feature type="chain" id="PRO_5046835696" description="Tetratricopeptide repeat protein" evidence="3">
    <location>
        <begin position="35"/>
        <end position="236"/>
    </location>
</feature>
<keyword evidence="3" id="KW-0732">Signal</keyword>